<dbReference type="Proteomes" id="UP001610335">
    <property type="component" value="Unassembled WGS sequence"/>
</dbReference>
<dbReference type="SUPFAM" id="SSF52743">
    <property type="entry name" value="Subtilisin-like"/>
    <property type="match status" value="1"/>
</dbReference>
<keyword evidence="5" id="KW-0865">Zymogen</keyword>
<evidence type="ECO:0000259" key="7">
    <source>
        <dbReference type="Pfam" id="PF00082"/>
    </source>
</evidence>
<dbReference type="SUPFAM" id="SSF49785">
    <property type="entry name" value="Galactose-binding domain-like"/>
    <property type="match status" value="1"/>
</dbReference>
<evidence type="ECO:0000256" key="5">
    <source>
        <dbReference type="ARBA" id="ARBA00023145"/>
    </source>
</evidence>
<keyword evidence="4 6" id="KW-0720">Serine protease</keyword>
<comment type="similarity">
    <text evidence="6">Belongs to the peptidase S8 family.</text>
</comment>
<protein>
    <submittedName>
        <fullName evidence="8">Peptidase S8/S53 domain-containing protein</fullName>
    </submittedName>
</protein>
<evidence type="ECO:0000256" key="1">
    <source>
        <dbReference type="ARBA" id="ARBA00022670"/>
    </source>
</evidence>
<dbReference type="PROSITE" id="PS00138">
    <property type="entry name" value="SUBTILASE_SER"/>
    <property type="match status" value="1"/>
</dbReference>
<dbReference type="PROSITE" id="PS51892">
    <property type="entry name" value="SUBTILASE"/>
    <property type="match status" value="1"/>
</dbReference>
<feature type="active site" description="Charge relay system" evidence="6">
    <location>
        <position position="270"/>
    </location>
</feature>
<dbReference type="Gene3D" id="2.60.120.380">
    <property type="match status" value="1"/>
</dbReference>
<keyword evidence="2" id="KW-0732">Signal</keyword>
<evidence type="ECO:0000256" key="3">
    <source>
        <dbReference type="ARBA" id="ARBA00022801"/>
    </source>
</evidence>
<feature type="active site" description="Charge relay system" evidence="6">
    <location>
        <position position="483"/>
    </location>
</feature>
<dbReference type="InterPro" id="IPR023828">
    <property type="entry name" value="Peptidase_S8_Ser-AS"/>
</dbReference>
<dbReference type="PRINTS" id="PR00723">
    <property type="entry name" value="SUBTILISIN"/>
</dbReference>
<feature type="domain" description="Peptidase S8/S53" evidence="7">
    <location>
        <begin position="216"/>
        <end position="509"/>
    </location>
</feature>
<dbReference type="InterPro" id="IPR034058">
    <property type="entry name" value="TagA/B/C/D_pept_dom"/>
</dbReference>
<dbReference type="InterPro" id="IPR008979">
    <property type="entry name" value="Galactose-bd-like_sf"/>
</dbReference>
<evidence type="ECO:0000256" key="2">
    <source>
        <dbReference type="ARBA" id="ARBA00022729"/>
    </source>
</evidence>
<dbReference type="Gene3D" id="3.40.50.200">
    <property type="entry name" value="Peptidase S8/S53 domain"/>
    <property type="match status" value="1"/>
</dbReference>
<reference evidence="8 9" key="1">
    <citation type="submission" date="2024-07" db="EMBL/GenBank/DDBJ databases">
        <title>Section-level genome sequencing and comparative genomics of Aspergillus sections Usti and Cavernicolus.</title>
        <authorList>
            <consortium name="Lawrence Berkeley National Laboratory"/>
            <person name="Nybo J.L."/>
            <person name="Vesth T.C."/>
            <person name="Theobald S."/>
            <person name="Frisvad J.C."/>
            <person name="Larsen T.O."/>
            <person name="Kjaerboelling I."/>
            <person name="Rothschild-Mancinelli K."/>
            <person name="Lyhne E.K."/>
            <person name="Kogle M.E."/>
            <person name="Barry K."/>
            <person name="Clum A."/>
            <person name="Na H."/>
            <person name="Ledsgaard L."/>
            <person name="Lin J."/>
            <person name="Lipzen A."/>
            <person name="Kuo A."/>
            <person name="Riley R."/>
            <person name="Mondo S."/>
            <person name="LaButti K."/>
            <person name="Haridas S."/>
            <person name="Pangalinan J."/>
            <person name="Salamov A.A."/>
            <person name="Simmons B.A."/>
            <person name="Magnuson J.K."/>
            <person name="Chen J."/>
            <person name="Drula E."/>
            <person name="Henrissat B."/>
            <person name="Wiebenga A."/>
            <person name="Lubbers R.J."/>
            <person name="Gomes A.C."/>
            <person name="Makela M.R."/>
            <person name="Stajich J."/>
            <person name="Grigoriev I.V."/>
            <person name="Mortensen U.H."/>
            <person name="De vries R.P."/>
            <person name="Baker S.E."/>
            <person name="Andersen M.R."/>
        </authorList>
    </citation>
    <scope>NUCLEOTIDE SEQUENCE [LARGE SCALE GENOMIC DNA]</scope>
    <source>
        <strain evidence="8 9">CBS 600.67</strain>
    </source>
</reference>
<gene>
    <name evidence="8" type="ORF">BDW59DRAFT_176952</name>
</gene>
<dbReference type="InterPro" id="IPR036852">
    <property type="entry name" value="Peptidase_S8/S53_dom_sf"/>
</dbReference>
<organism evidence="8 9">
    <name type="scientific">Aspergillus cavernicola</name>
    <dbReference type="NCBI Taxonomy" id="176166"/>
    <lineage>
        <taxon>Eukaryota</taxon>
        <taxon>Fungi</taxon>
        <taxon>Dikarya</taxon>
        <taxon>Ascomycota</taxon>
        <taxon>Pezizomycotina</taxon>
        <taxon>Eurotiomycetes</taxon>
        <taxon>Eurotiomycetidae</taxon>
        <taxon>Eurotiales</taxon>
        <taxon>Aspergillaceae</taxon>
        <taxon>Aspergillus</taxon>
        <taxon>Aspergillus subgen. Nidulantes</taxon>
    </lineage>
</organism>
<accession>A0ABR4HAV2</accession>
<dbReference type="InterPro" id="IPR015500">
    <property type="entry name" value="Peptidase_S8_subtilisin-rel"/>
</dbReference>
<dbReference type="EMBL" id="JBFXLS010000172">
    <property type="protein sequence ID" value="KAL2812561.1"/>
    <property type="molecule type" value="Genomic_DNA"/>
</dbReference>
<proteinExistence type="inferred from homology"/>
<comment type="caution">
    <text evidence="8">The sequence shown here is derived from an EMBL/GenBank/DDBJ whole genome shotgun (WGS) entry which is preliminary data.</text>
</comment>
<keyword evidence="1 6" id="KW-0645">Protease</keyword>
<dbReference type="CDD" id="cd04842">
    <property type="entry name" value="Peptidases_S8_Kp43_protease"/>
    <property type="match status" value="1"/>
</dbReference>
<dbReference type="PANTHER" id="PTHR43399">
    <property type="entry name" value="SUBTILISIN-RELATED"/>
    <property type="match status" value="1"/>
</dbReference>
<dbReference type="Pfam" id="PF00082">
    <property type="entry name" value="Peptidase_S8"/>
    <property type="match status" value="1"/>
</dbReference>
<evidence type="ECO:0000256" key="4">
    <source>
        <dbReference type="ARBA" id="ARBA00022825"/>
    </source>
</evidence>
<evidence type="ECO:0000256" key="6">
    <source>
        <dbReference type="PROSITE-ProRule" id="PRU01240"/>
    </source>
</evidence>
<dbReference type="InterPro" id="IPR022398">
    <property type="entry name" value="Peptidase_S8_His-AS"/>
</dbReference>
<dbReference type="PROSITE" id="PS00137">
    <property type="entry name" value="SUBTILASE_HIS"/>
    <property type="match status" value="1"/>
</dbReference>
<keyword evidence="9" id="KW-1185">Reference proteome</keyword>
<keyword evidence="3 6" id="KW-0378">Hydrolase</keyword>
<sequence length="648" mass="69870">MSVITINGNSPEPATQQTMLQAYGIQKDHAADSNYILIQTLHPLSKVQKDQLSSWGVEIHEYVSENTYLCCYQTADINAIRRINGVTWANVYPQLFVLPPRLKEPVRTSEPAVPSLASAPQTNTLKNVDIVFHDGVEATDSENKSAVATAAHVPFDILKPSGNKIRIQVQEQYLDEIAALDKVKVIHEVHPTKLFNDRARTILHANINHLGANYQGHGEVIAVTDTGYNRGSLDPQLTLPTFAPNKIRQMYALGRPSAIGTGHTDDPDGHGTHVCGSVVGGDMFNGANIESPTPQASLVVQSLIDDSNGLGGIPPNLTTLFNEPYENDKARIHTNSWGYSYNGTQLSYDPSSTEIDDFVWNHPEMVICFAAVIDLAQIGAHAAAKNCITVGASESDQGNPRTYHSAWPSRYPMPPIRNDPMADNANGMAAFSSRGPTKEGRIKPDVVAPGTSILSARSRASSLPASNIWGTSSGDWVFLGGTSMATPLVAGCVAVLLQTLRALLINGATELIGQYNPPETAQSPNGNSGYGLVNLANSVVFGMQPDRGYVEANPLGQGDEREVLKIPIPIGSKHLKVTLVWTDPPGPYLQNDIDLTVAVDGQERHGNMGSNPGYDRVNNVEQVSWVSSPAGEATVSWGFPELAQIFLH</sequence>
<dbReference type="InterPro" id="IPR051048">
    <property type="entry name" value="Peptidase_S8/S53_subtilisin"/>
</dbReference>
<evidence type="ECO:0000313" key="8">
    <source>
        <dbReference type="EMBL" id="KAL2812561.1"/>
    </source>
</evidence>
<feature type="active site" description="Charge relay system" evidence="6">
    <location>
        <position position="225"/>
    </location>
</feature>
<evidence type="ECO:0000313" key="9">
    <source>
        <dbReference type="Proteomes" id="UP001610335"/>
    </source>
</evidence>
<dbReference type="InterPro" id="IPR000209">
    <property type="entry name" value="Peptidase_S8/S53_dom"/>
</dbReference>
<name>A0ABR4HAV2_9EURO</name>
<dbReference type="PANTHER" id="PTHR43399:SF5">
    <property type="entry name" value="PEPTIDASE S8 FAMILY WITH PROTEASE-ASSOCIATED DOMAIN"/>
    <property type="match status" value="1"/>
</dbReference>